<feature type="compositionally biased region" description="Polar residues" evidence="2">
    <location>
        <begin position="158"/>
        <end position="168"/>
    </location>
</feature>
<feature type="region of interest" description="Disordered" evidence="2">
    <location>
        <begin position="861"/>
        <end position="886"/>
    </location>
</feature>
<evidence type="ECO:0000259" key="3">
    <source>
        <dbReference type="PROSITE" id="PS50280"/>
    </source>
</evidence>
<feature type="compositionally biased region" description="Acidic residues" evidence="2">
    <location>
        <begin position="1329"/>
        <end position="1351"/>
    </location>
</feature>
<feature type="compositionally biased region" description="Polar residues" evidence="2">
    <location>
        <begin position="785"/>
        <end position="804"/>
    </location>
</feature>
<organism evidence="4 5">
    <name type="scientific">Toxoplasma gondii GAB2-2007-GAL-DOM2</name>
    <dbReference type="NCBI Taxonomy" id="1130820"/>
    <lineage>
        <taxon>Eukaryota</taxon>
        <taxon>Sar</taxon>
        <taxon>Alveolata</taxon>
        <taxon>Apicomplexa</taxon>
        <taxon>Conoidasida</taxon>
        <taxon>Coccidia</taxon>
        <taxon>Eucoccidiorida</taxon>
        <taxon>Eimeriorina</taxon>
        <taxon>Sarcocystidae</taxon>
        <taxon>Toxoplasma</taxon>
    </lineage>
</organism>
<feature type="compositionally biased region" description="Polar residues" evidence="2">
    <location>
        <begin position="861"/>
        <end position="876"/>
    </location>
</feature>
<dbReference type="InterPro" id="IPR053185">
    <property type="entry name" value="SET_domain_protein"/>
</dbReference>
<dbReference type="InterPro" id="IPR046341">
    <property type="entry name" value="SET_dom_sf"/>
</dbReference>
<feature type="compositionally biased region" description="Polar residues" evidence="2">
    <location>
        <begin position="185"/>
        <end position="207"/>
    </location>
</feature>
<feature type="region of interest" description="Disordered" evidence="2">
    <location>
        <begin position="784"/>
        <end position="830"/>
    </location>
</feature>
<reference evidence="4 5" key="1">
    <citation type="submission" date="2014-02" db="EMBL/GenBank/DDBJ databases">
        <authorList>
            <person name="Sibley D."/>
            <person name="Venepally P."/>
            <person name="Karamycheva S."/>
            <person name="Hadjithomas M."/>
            <person name="Khan A."/>
            <person name="Brunk B."/>
            <person name="Roos D."/>
            <person name="Caler E."/>
            <person name="Lorenzi H."/>
        </authorList>
    </citation>
    <scope>NUCLEOTIDE SEQUENCE [LARGE SCALE GENOMIC DNA]</scope>
    <source>
        <strain evidence="4 5">GAB2-2007-GAL-DOM2</strain>
    </source>
</reference>
<dbReference type="Proteomes" id="UP000028837">
    <property type="component" value="Unassembled WGS sequence"/>
</dbReference>
<protein>
    <submittedName>
        <fullName evidence="4">Putative histone lysine methyltransferase, SET</fullName>
    </submittedName>
</protein>
<dbReference type="GO" id="GO:0008168">
    <property type="term" value="F:methyltransferase activity"/>
    <property type="evidence" value="ECO:0007669"/>
    <property type="project" value="UniProtKB-KW"/>
</dbReference>
<evidence type="ECO:0000313" key="4">
    <source>
        <dbReference type="EMBL" id="KFG32073.1"/>
    </source>
</evidence>
<evidence type="ECO:0000256" key="2">
    <source>
        <dbReference type="SAM" id="MobiDB-lite"/>
    </source>
</evidence>
<dbReference type="InterPro" id="IPR001214">
    <property type="entry name" value="SET_dom"/>
</dbReference>
<name>A0A086JIV5_TOXGO</name>
<evidence type="ECO:0000256" key="1">
    <source>
        <dbReference type="SAM" id="Coils"/>
    </source>
</evidence>
<dbReference type="VEuPathDB" id="ToxoDB:TGDOM2_294610"/>
<dbReference type="Gene3D" id="2.170.270.10">
    <property type="entry name" value="SET domain"/>
    <property type="match status" value="1"/>
</dbReference>
<feature type="region of interest" description="Disordered" evidence="2">
    <location>
        <begin position="102"/>
        <end position="214"/>
    </location>
</feature>
<keyword evidence="4" id="KW-0808">Transferase</keyword>
<comment type="caution">
    <text evidence="4">The sequence shown here is derived from an EMBL/GenBank/DDBJ whole genome shotgun (WGS) entry which is preliminary data.</text>
</comment>
<dbReference type="PANTHER" id="PTHR47332">
    <property type="entry name" value="SET DOMAIN-CONTAINING PROTEIN 5"/>
    <property type="match status" value="1"/>
</dbReference>
<feature type="compositionally biased region" description="Polar residues" evidence="2">
    <location>
        <begin position="25"/>
        <end position="35"/>
    </location>
</feature>
<dbReference type="OrthoDB" id="1028014at2759"/>
<feature type="domain" description="SET" evidence="3">
    <location>
        <begin position="460"/>
        <end position="625"/>
    </location>
</feature>
<evidence type="ECO:0000313" key="5">
    <source>
        <dbReference type="Proteomes" id="UP000028837"/>
    </source>
</evidence>
<feature type="coiled-coil region" evidence="1">
    <location>
        <begin position="1117"/>
        <end position="1166"/>
    </location>
</feature>
<dbReference type="EMBL" id="AHZU02001466">
    <property type="protein sequence ID" value="KFG32073.1"/>
    <property type="molecule type" value="Genomic_DNA"/>
</dbReference>
<dbReference type="PANTHER" id="PTHR47332:SF4">
    <property type="entry name" value="SET DOMAIN-CONTAINING PROTEIN 5"/>
    <property type="match status" value="1"/>
</dbReference>
<dbReference type="Pfam" id="PF00856">
    <property type="entry name" value="SET"/>
    <property type="match status" value="1"/>
</dbReference>
<feature type="compositionally biased region" description="Polar residues" evidence="2">
    <location>
        <begin position="106"/>
        <end position="119"/>
    </location>
</feature>
<dbReference type="CDD" id="cd20071">
    <property type="entry name" value="SET_SMYD"/>
    <property type="match status" value="1"/>
</dbReference>
<feature type="compositionally biased region" description="Polar residues" evidence="2">
    <location>
        <begin position="132"/>
        <end position="150"/>
    </location>
</feature>
<proteinExistence type="predicted"/>
<feature type="compositionally biased region" description="Polar residues" evidence="2">
    <location>
        <begin position="731"/>
        <end position="740"/>
    </location>
</feature>
<feature type="region of interest" description="Disordered" evidence="2">
    <location>
        <begin position="704"/>
        <end position="740"/>
    </location>
</feature>
<dbReference type="SUPFAM" id="SSF82199">
    <property type="entry name" value="SET domain"/>
    <property type="match status" value="1"/>
</dbReference>
<accession>A0A086JIV5</accession>
<dbReference type="GO" id="GO:0032259">
    <property type="term" value="P:methylation"/>
    <property type="evidence" value="ECO:0007669"/>
    <property type="project" value="UniProtKB-KW"/>
</dbReference>
<feature type="coiled-coil region" evidence="1">
    <location>
        <begin position="1286"/>
        <end position="1323"/>
    </location>
</feature>
<feature type="region of interest" description="Disordered" evidence="2">
    <location>
        <begin position="1324"/>
        <end position="1353"/>
    </location>
</feature>
<feature type="compositionally biased region" description="Low complexity" evidence="2">
    <location>
        <begin position="806"/>
        <end position="818"/>
    </location>
</feature>
<keyword evidence="1" id="KW-0175">Coiled coil</keyword>
<sequence>MLSTFSKLFSGSKEESGKTSSGSEHAQQSEGNTAAVQPLDPASPEWLSYYAQVAPPEIGRWVNPKDGSGAIPYERLIENLNTLNIPAFAMKAFSAETAEDRGAPSSLASLGSRHASNASAIPVRQASLKQPRGTSRNVAQRSASEAPSSRVSHDRGQSAFQCAQSNSLGGPEHGHPAGARCRSVSVASGTSPSHQQGQTARLQSNAPSEPPLYIPVTSTTRSYVGPVREVKGLISGVGKTDLSRPGPHSQVPQDYVEVVNSRQTQYHGVPPTFRMQTSGDEDESKTYEAAGLHAPVVAGPPGRKLSQVYGTRMASNGTVHKLPAIFLQPVIDSAESTDKATAASVPDTPAKGVTYKLGQYVWSEEDIKLGTAGKPDPPLDPLVRSICSGAIFPQVVGPEEQEKNTSETQEAGLQASAETADRNVLEESPATALTIEDLGIPSIVELCKKKRAELEKLNDDCVRIRDDTVNTDSLSNKGGRGGVCSARAVPKGSVVFVELPLITADVSANGLWPAFQSLTDEQKALLETLEGSAADLSNVEALTCTIRCKQENKLKSAGAYQDFFGKMKLNAHALTRGRGWALYPRAARIKHSCRPNVTYRNLDGLLVVFALEDIAEGTPITMSYIDQLYMPTEERRKRVMATKRIFCQCMRCTDVCQKERKILCPECRPEKIRFTEEREAQEAAQAARVAAVAPPALPTVPEADQEALEDQRGASANDEASECGTAGESRPSLQSGLSFEGSCNSSDYEGSVEEKSLDCCSSDCVSSSDGEEEAHCQEVEAAVNNAGSHGNEETASNADNSRLETSQDSTTASPSSSETESRVDKVSSKGGKNAKISTMFLSLTSSETMASARNDALTGCNKDNWSSDSEAGQTGSVAGDADDVDPQTEARELYDRLTEAGMPRNYCVYEGEDCWHCYTCQKTFRDEELPTGMERYLVGKFAVLREKFGRPCPMEWSDECGKLLRTVEKVLGAEHWLYAAGQLLLAQLCLGMWVGGLVMDDIFSRAAAHATAFLEFANRSVPEALSTDAAPLLVALLRIQLFSGKGKDFVDTVERHSVLNTIRDGLGKWDEVYTSFASAYLYLKKDADQKDEQPSLAMLQRFAHASQYTSALDAQYYETLEREKLAMVEEVKRTARQREEEARLRAEARQRRIVEVKKNIAALKAAETLVAADGTMLQVTDVTMTHPDGIVQKFLRNNFLCDHDQEAARESRLVKADGTAALASGDGKASFISSAEQAAAAAYEDAKRLQQLAVEGRYSNGVSAIAGVPGSQNGTYLPLLMLADPLQTRAERRHQLRKTMQLLERERKKREQILEALEQGQEEVVASELDFEEDESEVGDTPEPEAEEEEKEQGFIYRVPGLHGTAPGEYVTISQLNHTKDGKYPPLPFFKSFFYIDHEARTLDKRNKDASAVTVIGCGSGGPPPLSFDELEDIEGAKKIYLQKENKDFSEELQARVNYNLAQKTAEAAAALRASQAKRTGKVSSFFWGSNQTEELEEAPRLLAGESLRERQRNDTAALLEATNEAVREMALHEADTQRRIQQFREETRARFEKGRQEVVGHHDVAHAHHDNHEIVFEMASPGEDQALPSGVAEGKVLPLFPHQKVSYRVDDGRDIEQIRNNVDVNVSADLDRKTVWAVQPLEHGPQMTEESERPVAQPVQIEAEKPAAAEAEEPFRFDAPLPDGQGLALKLKPLDFSHVPPPPPLVTLPSDRRFQPFDPSVFSHSQYKMVFRQGLP</sequence>
<dbReference type="PROSITE" id="PS50280">
    <property type="entry name" value="SET"/>
    <property type="match status" value="1"/>
</dbReference>
<feature type="region of interest" description="Disordered" evidence="2">
    <location>
        <begin position="398"/>
        <end position="423"/>
    </location>
</feature>
<feature type="region of interest" description="Disordered" evidence="2">
    <location>
        <begin position="1"/>
        <end position="40"/>
    </location>
</feature>
<gene>
    <name evidence="4" type="ORF">TGDOM2_294610</name>
</gene>
<keyword evidence="4" id="KW-0489">Methyltransferase</keyword>